<accession>A0AAN6RPB8</accession>
<protein>
    <recommendedName>
        <fullName evidence="2">Alcohol dehydrogenase iron-type/glycerol dehydrogenase GldA domain-containing protein</fullName>
    </recommendedName>
</protein>
<dbReference type="SUPFAM" id="SSF56796">
    <property type="entry name" value="Dehydroquinate synthase-like"/>
    <property type="match status" value="1"/>
</dbReference>
<name>A0AAN6RPB8_9PEZI</name>
<dbReference type="EMBL" id="MU856228">
    <property type="protein sequence ID" value="KAK3897231.1"/>
    <property type="molecule type" value="Genomic_DNA"/>
</dbReference>
<dbReference type="Pfam" id="PF00465">
    <property type="entry name" value="Fe-ADH"/>
    <property type="match status" value="1"/>
</dbReference>
<gene>
    <name evidence="3" type="ORF">C8A05DRAFT_39228</name>
</gene>
<comment type="caution">
    <text evidence="3">The sequence shown here is derived from an EMBL/GenBank/DDBJ whole genome shotgun (WGS) entry which is preliminary data.</text>
</comment>
<evidence type="ECO:0000259" key="2">
    <source>
        <dbReference type="Pfam" id="PF00465"/>
    </source>
</evidence>
<evidence type="ECO:0000313" key="3">
    <source>
        <dbReference type="EMBL" id="KAK3897231.1"/>
    </source>
</evidence>
<reference evidence="3" key="1">
    <citation type="journal article" date="2023" name="Mol. Phylogenet. Evol.">
        <title>Genome-scale phylogeny and comparative genomics of the fungal order Sordariales.</title>
        <authorList>
            <person name="Hensen N."/>
            <person name="Bonometti L."/>
            <person name="Westerberg I."/>
            <person name="Brannstrom I.O."/>
            <person name="Guillou S."/>
            <person name="Cros-Aarteil S."/>
            <person name="Calhoun S."/>
            <person name="Haridas S."/>
            <person name="Kuo A."/>
            <person name="Mondo S."/>
            <person name="Pangilinan J."/>
            <person name="Riley R."/>
            <person name="LaButti K."/>
            <person name="Andreopoulos B."/>
            <person name="Lipzen A."/>
            <person name="Chen C."/>
            <person name="Yan M."/>
            <person name="Daum C."/>
            <person name="Ng V."/>
            <person name="Clum A."/>
            <person name="Steindorff A."/>
            <person name="Ohm R.A."/>
            <person name="Martin F."/>
            <person name="Silar P."/>
            <person name="Natvig D.O."/>
            <person name="Lalanne C."/>
            <person name="Gautier V."/>
            <person name="Ament-Velasquez S.L."/>
            <person name="Kruys A."/>
            <person name="Hutchinson M.I."/>
            <person name="Powell A.J."/>
            <person name="Barry K."/>
            <person name="Miller A.N."/>
            <person name="Grigoriev I.V."/>
            <person name="Debuchy R."/>
            <person name="Gladieux P."/>
            <person name="Hiltunen Thoren M."/>
            <person name="Johannesson H."/>
        </authorList>
    </citation>
    <scope>NUCLEOTIDE SEQUENCE</scope>
    <source>
        <strain evidence="3">CBS 103.79</strain>
    </source>
</reference>
<feature type="domain" description="Alcohol dehydrogenase iron-type/glycerol dehydrogenase GldA" evidence="2">
    <location>
        <begin position="87"/>
        <end position="150"/>
    </location>
</feature>
<dbReference type="AlphaFoldDB" id="A0AAN6RPB8"/>
<dbReference type="Gene3D" id="3.40.50.1970">
    <property type="match status" value="1"/>
</dbReference>
<dbReference type="PANTHER" id="PTHR11496">
    <property type="entry name" value="ALCOHOL DEHYDROGENASE"/>
    <property type="match status" value="1"/>
</dbReference>
<dbReference type="InterPro" id="IPR001670">
    <property type="entry name" value="ADH_Fe/GldA"/>
</dbReference>
<sequence length="152" mass="16577">MSAAIRVMPNRATKALSLLRTVQYTHPPNCPCHSNPSHHHHHPSSSSTISAFAARTNANLVPRRARGYAAVAEANEKEYAFEMAASAIRFGPGVTREVGMDLRNMGAKRVAVVTDETVGGLEVMTVVMEALEREGVEFRVFAGVRVEPKDYS</sequence>
<evidence type="ECO:0000256" key="1">
    <source>
        <dbReference type="ARBA" id="ARBA00023002"/>
    </source>
</evidence>
<reference evidence="3" key="2">
    <citation type="submission" date="2023-05" db="EMBL/GenBank/DDBJ databases">
        <authorList>
            <consortium name="Lawrence Berkeley National Laboratory"/>
            <person name="Steindorff A."/>
            <person name="Hensen N."/>
            <person name="Bonometti L."/>
            <person name="Westerberg I."/>
            <person name="Brannstrom I.O."/>
            <person name="Guillou S."/>
            <person name="Cros-Aarteil S."/>
            <person name="Calhoun S."/>
            <person name="Haridas S."/>
            <person name="Kuo A."/>
            <person name="Mondo S."/>
            <person name="Pangilinan J."/>
            <person name="Riley R."/>
            <person name="Labutti K."/>
            <person name="Andreopoulos B."/>
            <person name="Lipzen A."/>
            <person name="Chen C."/>
            <person name="Yanf M."/>
            <person name="Daum C."/>
            <person name="Ng V."/>
            <person name="Clum A."/>
            <person name="Ohm R."/>
            <person name="Martin F."/>
            <person name="Silar P."/>
            <person name="Natvig D."/>
            <person name="Lalanne C."/>
            <person name="Gautier V."/>
            <person name="Ament-Velasquez S.L."/>
            <person name="Kruys A."/>
            <person name="Hutchinson M.I."/>
            <person name="Powell A.J."/>
            <person name="Barry K."/>
            <person name="Miller A.N."/>
            <person name="Grigoriev I.V."/>
            <person name="Debuchy R."/>
            <person name="Gladieux P."/>
            <person name="Thoren M.H."/>
            <person name="Johannesson H."/>
        </authorList>
    </citation>
    <scope>NUCLEOTIDE SEQUENCE</scope>
    <source>
        <strain evidence="3">CBS 103.79</strain>
    </source>
</reference>
<dbReference type="PANTHER" id="PTHR11496:SF83">
    <property type="entry name" value="HYDROXYACID-OXOACID TRANSHYDROGENASE, MITOCHONDRIAL"/>
    <property type="match status" value="1"/>
</dbReference>
<proteinExistence type="predicted"/>
<dbReference type="InterPro" id="IPR039697">
    <property type="entry name" value="Alcohol_dehydrogenase_Fe"/>
</dbReference>
<evidence type="ECO:0000313" key="4">
    <source>
        <dbReference type="Proteomes" id="UP001303889"/>
    </source>
</evidence>
<dbReference type="GO" id="GO:0046872">
    <property type="term" value="F:metal ion binding"/>
    <property type="evidence" value="ECO:0007669"/>
    <property type="project" value="InterPro"/>
</dbReference>
<dbReference type="Proteomes" id="UP001303889">
    <property type="component" value="Unassembled WGS sequence"/>
</dbReference>
<dbReference type="GO" id="GO:0004022">
    <property type="term" value="F:alcohol dehydrogenase (NAD+) activity"/>
    <property type="evidence" value="ECO:0007669"/>
    <property type="project" value="TreeGrafter"/>
</dbReference>
<feature type="non-terminal residue" evidence="3">
    <location>
        <position position="152"/>
    </location>
</feature>
<keyword evidence="4" id="KW-1185">Reference proteome</keyword>
<organism evidence="3 4">
    <name type="scientific">Staphylotrichum tortipilum</name>
    <dbReference type="NCBI Taxonomy" id="2831512"/>
    <lineage>
        <taxon>Eukaryota</taxon>
        <taxon>Fungi</taxon>
        <taxon>Dikarya</taxon>
        <taxon>Ascomycota</taxon>
        <taxon>Pezizomycotina</taxon>
        <taxon>Sordariomycetes</taxon>
        <taxon>Sordariomycetidae</taxon>
        <taxon>Sordariales</taxon>
        <taxon>Chaetomiaceae</taxon>
        <taxon>Staphylotrichum</taxon>
    </lineage>
</organism>
<dbReference type="GO" id="GO:0005739">
    <property type="term" value="C:mitochondrion"/>
    <property type="evidence" value="ECO:0007669"/>
    <property type="project" value="TreeGrafter"/>
</dbReference>
<keyword evidence="1" id="KW-0560">Oxidoreductase</keyword>